<keyword evidence="2" id="KW-0645">Protease</keyword>
<dbReference type="PANTHER" id="PTHR33490">
    <property type="entry name" value="BLR5614 PROTEIN-RELATED"/>
    <property type="match status" value="1"/>
</dbReference>
<evidence type="ECO:0000256" key="5">
    <source>
        <dbReference type="ARBA" id="ARBA00022833"/>
    </source>
</evidence>
<dbReference type="RefSeq" id="WP_126377628.1">
    <property type="nucleotide sequence ID" value="NZ_AP017378.1"/>
</dbReference>
<keyword evidence="6" id="KW-0482">Metalloprotease</keyword>
<dbReference type="SUPFAM" id="SSF48452">
    <property type="entry name" value="TPR-like"/>
    <property type="match status" value="1"/>
</dbReference>
<evidence type="ECO:0000256" key="1">
    <source>
        <dbReference type="ARBA" id="ARBA00001947"/>
    </source>
</evidence>
<dbReference type="Gene3D" id="1.25.40.10">
    <property type="entry name" value="Tetratricopeptide repeat domain"/>
    <property type="match status" value="1"/>
</dbReference>
<name>A0A2Z6AXK5_9BACT</name>
<dbReference type="EMBL" id="AP017378">
    <property type="protein sequence ID" value="BBD07938.1"/>
    <property type="molecule type" value="Genomic_DNA"/>
</dbReference>
<dbReference type="Pfam" id="PF01841">
    <property type="entry name" value="Transglut_core"/>
    <property type="match status" value="1"/>
</dbReference>
<dbReference type="SUPFAM" id="SSF54001">
    <property type="entry name" value="Cysteine proteinases"/>
    <property type="match status" value="1"/>
</dbReference>
<dbReference type="KEGG" id="dfl:DFE_1212"/>
<dbReference type="Pfam" id="PF07998">
    <property type="entry name" value="Peptidase_M54"/>
    <property type="match status" value="1"/>
</dbReference>
<dbReference type="GO" id="GO:0046872">
    <property type="term" value="F:metal ion binding"/>
    <property type="evidence" value="ECO:0007669"/>
    <property type="project" value="UniProtKB-KW"/>
</dbReference>
<keyword evidence="3" id="KW-0479">Metal-binding</keyword>
<accession>A0A2Z6AXK5</accession>
<sequence>MKKLSNILAILILLLVCCASLARAELIRLMPSPVELSERRVEWFGVYLGEIKAGHMRAERGFSLDAEHPGHLFAEDVFLNYVSMGKRVRSRVRSEFLFDLQAPHRLISARLISDGKIRVEILAREDKWSVRANSGGEMKQAVVRPWNFVYADLLTPELWVRRGAQSGQVMDYRALSLEDAEMQVHRATIQSIVSETGEFDISLRDGRERVYAIRTGIQGHLLRAELGAGLSMRRMSKEQAQAGSGAVDLYNLFQCPVDRELGGAQWLDGLEMEAFGADARKLKAGPGQRLQTLEDGSVLLQLGTLYVEPSRASSVEIKQATTAERRYASGNDILKSLARRAVQGEQDARRQAELLVEFVQNYVIDDPTPQYTDVLTVLKHKRGDCTEHALLYTALGRSLGLAVREVYGLLYDSRQPPGFSGHAWVEVALDGCWQGMDPTLGQIVLDATHVRLGAGEEGLLALPVDDLMFRVRKVSWYEAPREELEQVLGAGKLPSGQRAQLLSMLAADDLTQGHDDLAIRRLEEAVALAPGMPSTEMLLARVLKSLGRDDQAFAHARSVLRHAEDSKLVDQAMLFLNDKGPGMPPVEAGESGLGDARIVFVPVGTPQRRLLREVAVRIESLLGVQVAVDGHRQPMDSPQRTQAQGYVFAAFREVASRLKPELSRRLVASMGKTGRPSTHQERLEFMKAYYAAAGREKRQERFDFLVETSKLRGQEQYRVMPLLKSLAARFSLGQDKPQRVVLGVTERDLFDPGVEYLLGYSNSGSAMVSYHRMTSRFEGREGQDRQRLLSRLVKQTLGSLSLALGAPPCNNAECVCSRSLSLRELDAKPETMCAECLTAVQRALH</sequence>
<dbReference type="GO" id="GO:0008237">
    <property type="term" value="F:metallopeptidase activity"/>
    <property type="evidence" value="ECO:0007669"/>
    <property type="project" value="UniProtKB-KW"/>
</dbReference>
<evidence type="ECO:0000313" key="8">
    <source>
        <dbReference type="EMBL" id="BBD07938.1"/>
    </source>
</evidence>
<evidence type="ECO:0000256" key="3">
    <source>
        <dbReference type="ARBA" id="ARBA00022723"/>
    </source>
</evidence>
<reference evidence="8 9" key="1">
    <citation type="journal article" date="2018" name="Sci. Adv.">
        <title>Multi-heme cytochromes provide a pathway for survival in energy-limited environments.</title>
        <authorList>
            <person name="Deng X."/>
            <person name="Dohmae N."/>
            <person name="Nealson K.H."/>
            <person name="Hashimoto K."/>
            <person name="Okamoto A."/>
        </authorList>
    </citation>
    <scope>NUCLEOTIDE SEQUENCE [LARGE SCALE GENOMIC DNA]</scope>
    <source>
        <strain evidence="8 9">IS5</strain>
    </source>
</reference>
<keyword evidence="4" id="KW-0378">Hydrolase</keyword>
<dbReference type="InterPro" id="IPR024079">
    <property type="entry name" value="MetalloPept_cat_dom_sf"/>
</dbReference>
<evidence type="ECO:0000313" key="9">
    <source>
        <dbReference type="Proteomes" id="UP000269883"/>
    </source>
</evidence>
<proteinExistence type="predicted"/>
<dbReference type="InterPro" id="IPR012962">
    <property type="entry name" value="Pept_M54_archaemetzincn"/>
</dbReference>
<dbReference type="OrthoDB" id="9804872at2"/>
<gene>
    <name evidence="8" type="ORF">DFE_1212</name>
</gene>
<dbReference type="Proteomes" id="UP000269883">
    <property type="component" value="Chromosome"/>
</dbReference>
<evidence type="ECO:0000259" key="7">
    <source>
        <dbReference type="SMART" id="SM00460"/>
    </source>
</evidence>
<evidence type="ECO:0000256" key="2">
    <source>
        <dbReference type="ARBA" id="ARBA00022670"/>
    </source>
</evidence>
<dbReference type="PANTHER" id="PTHR33490:SF3">
    <property type="entry name" value="CONSERVED INTEGRAL MEMBRANE PROTEIN"/>
    <property type="match status" value="1"/>
</dbReference>
<keyword evidence="5" id="KW-0862">Zinc</keyword>
<dbReference type="InterPro" id="IPR002931">
    <property type="entry name" value="Transglutaminase-like"/>
</dbReference>
<dbReference type="Gene3D" id="3.10.620.30">
    <property type="match status" value="1"/>
</dbReference>
<dbReference type="GO" id="GO:0006508">
    <property type="term" value="P:proteolysis"/>
    <property type="evidence" value="ECO:0007669"/>
    <property type="project" value="UniProtKB-KW"/>
</dbReference>
<dbReference type="Gene3D" id="3.40.390.10">
    <property type="entry name" value="Collagenase (Catalytic Domain)"/>
    <property type="match status" value="1"/>
</dbReference>
<evidence type="ECO:0000256" key="6">
    <source>
        <dbReference type="ARBA" id="ARBA00023049"/>
    </source>
</evidence>
<dbReference type="AlphaFoldDB" id="A0A2Z6AXK5"/>
<evidence type="ECO:0000256" key="4">
    <source>
        <dbReference type="ARBA" id="ARBA00022801"/>
    </source>
</evidence>
<dbReference type="InterPro" id="IPR011990">
    <property type="entry name" value="TPR-like_helical_dom_sf"/>
</dbReference>
<dbReference type="SMART" id="SM00460">
    <property type="entry name" value="TGc"/>
    <property type="match status" value="1"/>
</dbReference>
<dbReference type="InterPro" id="IPR038765">
    <property type="entry name" value="Papain-like_cys_pep_sf"/>
</dbReference>
<protein>
    <submittedName>
        <fullName evidence="8">Transglutaminase-like superfamily domain protein</fullName>
    </submittedName>
</protein>
<keyword evidence="9" id="KW-1185">Reference proteome</keyword>
<feature type="domain" description="Transglutaminase-like" evidence="7">
    <location>
        <begin position="377"/>
        <end position="440"/>
    </location>
</feature>
<comment type="cofactor">
    <cofactor evidence="1">
        <name>Zn(2+)</name>
        <dbReference type="ChEBI" id="CHEBI:29105"/>
    </cofactor>
</comment>
<organism evidence="8 9">
    <name type="scientific">Desulfovibrio ferrophilus</name>
    <dbReference type="NCBI Taxonomy" id="241368"/>
    <lineage>
        <taxon>Bacteria</taxon>
        <taxon>Pseudomonadati</taxon>
        <taxon>Thermodesulfobacteriota</taxon>
        <taxon>Desulfovibrionia</taxon>
        <taxon>Desulfovibrionales</taxon>
        <taxon>Desulfovibrionaceae</taxon>
        <taxon>Desulfovibrio</taxon>
    </lineage>
</organism>